<dbReference type="NCBIfam" id="NF047864">
    <property type="entry name" value="CBU_0592_membra"/>
    <property type="match status" value="1"/>
</dbReference>
<sequence>MYAAVSWGKVSADKPVFFVVNGLGALLVLVGASQQFDIGDAGTVGQELIWAVISFAGGVRAWMRQGGAAKLAAWRERASGSLMAMLAR</sequence>
<evidence type="ECO:0000313" key="3">
    <source>
        <dbReference type="EMBL" id="ANP47301.1"/>
    </source>
</evidence>
<keyword evidence="1" id="KW-1133">Transmembrane helix</keyword>
<reference evidence="3 4" key="1">
    <citation type="submission" date="2015-11" db="EMBL/GenBank/DDBJ databases">
        <title>Whole-Genome Sequence of Candidatus Oderbacter manganicum from the National Park Lower Oder Valley, Germany.</title>
        <authorList>
            <person name="Braun B."/>
            <person name="Liere K."/>
            <person name="Szewzyk U."/>
        </authorList>
    </citation>
    <scope>NUCLEOTIDE SEQUENCE [LARGE SCALE GENOMIC DNA]</scope>
    <source>
        <strain evidence="3 4">OTSz_A_272</strain>
    </source>
</reference>
<dbReference type="Proteomes" id="UP000092498">
    <property type="component" value="Chromosome"/>
</dbReference>
<evidence type="ECO:0000259" key="2">
    <source>
        <dbReference type="Pfam" id="PF26604"/>
    </source>
</evidence>
<dbReference type="AlphaFoldDB" id="A0A1B1ALA1"/>
<feature type="transmembrane region" description="Helical" evidence="1">
    <location>
        <begin position="16"/>
        <end position="36"/>
    </location>
</feature>
<evidence type="ECO:0000313" key="4">
    <source>
        <dbReference type="Proteomes" id="UP000092498"/>
    </source>
</evidence>
<dbReference type="InParanoid" id="A0A1B1ALA1"/>
<protein>
    <recommendedName>
        <fullName evidence="2">CBU-0592-like domain-containing protein</fullName>
    </recommendedName>
</protein>
<accession>A0A1B1ALA1</accession>
<dbReference type="KEGG" id="cbot:ATE48_15945"/>
<keyword evidence="4" id="KW-1185">Reference proteome</keyword>
<dbReference type="EMBL" id="CP013244">
    <property type="protein sequence ID" value="ANP47301.1"/>
    <property type="molecule type" value="Genomic_DNA"/>
</dbReference>
<evidence type="ECO:0000256" key="1">
    <source>
        <dbReference type="SAM" id="Phobius"/>
    </source>
</evidence>
<keyword evidence="1" id="KW-0812">Transmembrane</keyword>
<dbReference type="STRING" id="1759059.ATE48_15945"/>
<keyword evidence="1" id="KW-0472">Membrane</keyword>
<dbReference type="Pfam" id="PF26604">
    <property type="entry name" value="CBU_0592"/>
    <property type="match status" value="1"/>
</dbReference>
<gene>
    <name evidence="3" type="ORF">ATE48_15945</name>
</gene>
<name>A0A1B1ALA1_9PROT</name>
<feature type="domain" description="CBU-0592-like" evidence="2">
    <location>
        <begin position="2"/>
        <end position="64"/>
    </location>
</feature>
<proteinExistence type="predicted"/>
<organism evidence="3 4">
    <name type="scientific">Candidatus Viadribacter manganicus</name>
    <dbReference type="NCBI Taxonomy" id="1759059"/>
    <lineage>
        <taxon>Bacteria</taxon>
        <taxon>Pseudomonadati</taxon>
        <taxon>Pseudomonadota</taxon>
        <taxon>Alphaproteobacteria</taxon>
        <taxon>Hyphomonadales</taxon>
        <taxon>Hyphomonadaceae</taxon>
        <taxon>Candidatus Viadribacter</taxon>
    </lineage>
</organism>
<dbReference type="InterPro" id="IPR058058">
    <property type="entry name" value="CBU_0592-like"/>
</dbReference>